<name>A0ABQ3LCQ8_9PSEU</name>
<protein>
    <submittedName>
        <fullName evidence="1">Uncharacterized protein</fullName>
    </submittedName>
</protein>
<dbReference type="Proteomes" id="UP000635387">
    <property type="component" value="Unassembled WGS sequence"/>
</dbReference>
<dbReference type="EMBL" id="BNAY01000002">
    <property type="protein sequence ID" value="GHH11354.1"/>
    <property type="molecule type" value="Genomic_DNA"/>
</dbReference>
<sequence>MAMAAPAYREIPLRTNKTGAGTLGSRRRTTAITTPAWCLTWEKAVQRGVFSYVA</sequence>
<accession>A0ABQ3LCQ8</accession>
<keyword evidence="2" id="KW-1185">Reference proteome</keyword>
<comment type="caution">
    <text evidence="1">The sequence shown here is derived from an EMBL/GenBank/DDBJ whole genome shotgun (WGS) entry which is preliminary data.</text>
</comment>
<evidence type="ECO:0000313" key="1">
    <source>
        <dbReference type="EMBL" id="GHH11354.1"/>
    </source>
</evidence>
<reference evidence="2" key="1">
    <citation type="journal article" date="2019" name="Int. J. Syst. Evol. Microbiol.">
        <title>The Global Catalogue of Microorganisms (GCM) 10K type strain sequencing project: providing services to taxonomists for standard genome sequencing and annotation.</title>
        <authorList>
            <consortium name="The Broad Institute Genomics Platform"/>
            <consortium name="The Broad Institute Genome Sequencing Center for Infectious Disease"/>
            <person name="Wu L."/>
            <person name="Ma J."/>
        </authorList>
    </citation>
    <scope>NUCLEOTIDE SEQUENCE [LARGE SCALE GENOMIC DNA]</scope>
    <source>
        <strain evidence="2">CGMCC 4.7683</strain>
    </source>
</reference>
<gene>
    <name evidence="1" type="ORF">GCM10017790_21490</name>
</gene>
<proteinExistence type="predicted"/>
<organism evidence="1 2">
    <name type="scientific">Amycolatopsis oliviviridis</name>
    <dbReference type="NCBI Taxonomy" id="1471590"/>
    <lineage>
        <taxon>Bacteria</taxon>
        <taxon>Bacillati</taxon>
        <taxon>Actinomycetota</taxon>
        <taxon>Actinomycetes</taxon>
        <taxon>Pseudonocardiales</taxon>
        <taxon>Pseudonocardiaceae</taxon>
        <taxon>Amycolatopsis</taxon>
    </lineage>
</organism>
<evidence type="ECO:0000313" key="2">
    <source>
        <dbReference type="Proteomes" id="UP000635387"/>
    </source>
</evidence>